<name>A0A078FDQ5_BRANA</name>
<protein>
    <submittedName>
        <fullName evidence="1">BnaC06g23740D protein</fullName>
    </submittedName>
</protein>
<reference evidence="1 2" key="1">
    <citation type="journal article" date="2014" name="Science">
        <title>Plant genetics. Early allopolyploid evolution in the post-Neolithic Brassica napus oilseed genome.</title>
        <authorList>
            <person name="Chalhoub B."/>
            <person name="Denoeud F."/>
            <person name="Liu S."/>
            <person name="Parkin I.A."/>
            <person name="Tang H."/>
            <person name="Wang X."/>
            <person name="Chiquet J."/>
            <person name="Belcram H."/>
            <person name="Tong C."/>
            <person name="Samans B."/>
            <person name="Correa M."/>
            <person name="Da Silva C."/>
            <person name="Just J."/>
            <person name="Falentin C."/>
            <person name="Koh C.S."/>
            <person name="Le Clainche I."/>
            <person name="Bernard M."/>
            <person name="Bento P."/>
            <person name="Noel B."/>
            <person name="Labadie K."/>
            <person name="Alberti A."/>
            <person name="Charles M."/>
            <person name="Arnaud D."/>
            <person name="Guo H."/>
            <person name="Daviaud C."/>
            <person name="Alamery S."/>
            <person name="Jabbari K."/>
            <person name="Zhao M."/>
            <person name="Edger P.P."/>
            <person name="Chelaifa H."/>
            <person name="Tack D."/>
            <person name="Lassalle G."/>
            <person name="Mestiri I."/>
            <person name="Schnel N."/>
            <person name="Le Paslier M.C."/>
            <person name="Fan G."/>
            <person name="Renault V."/>
            <person name="Bayer P.E."/>
            <person name="Golicz A.A."/>
            <person name="Manoli S."/>
            <person name="Lee T.H."/>
            <person name="Thi V.H."/>
            <person name="Chalabi S."/>
            <person name="Hu Q."/>
            <person name="Fan C."/>
            <person name="Tollenaere R."/>
            <person name="Lu Y."/>
            <person name="Battail C."/>
            <person name="Shen J."/>
            <person name="Sidebottom C.H."/>
            <person name="Wang X."/>
            <person name="Canaguier A."/>
            <person name="Chauveau A."/>
            <person name="Berard A."/>
            <person name="Deniot G."/>
            <person name="Guan M."/>
            <person name="Liu Z."/>
            <person name="Sun F."/>
            <person name="Lim Y.P."/>
            <person name="Lyons E."/>
            <person name="Town C.D."/>
            <person name="Bancroft I."/>
            <person name="Wang X."/>
            <person name="Meng J."/>
            <person name="Ma J."/>
            <person name="Pires J.C."/>
            <person name="King G.J."/>
            <person name="Brunel D."/>
            <person name="Delourme R."/>
            <person name="Renard M."/>
            <person name="Aury J.M."/>
            <person name="Adams K.L."/>
            <person name="Batley J."/>
            <person name="Snowdon R.J."/>
            <person name="Tost J."/>
            <person name="Edwards D."/>
            <person name="Zhou Y."/>
            <person name="Hua W."/>
            <person name="Sharpe A.G."/>
            <person name="Paterson A.H."/>
            <person name="Guan C."/>
            <person name="Wincker P."/>
        </authorList>
    </citation>
    <scope>NUCLEOTIDE SEQUENCE [LARGE SCALE GENOMIC DNA]</scope>
    <source>
        <strain evidence="2">cv. Darmor-bzh</strain>
    </source>
</reference>
<dbReference type="AlphaFoldDB" id="A0A078FDQ5"/>
<dbReference type="Proteomes" id="UP000028999">
    <property type="component" value="Unassembled WGS sequence"/>
</dbReference>
<organism evidence="1 2">
    <name type="scientific">Brassica napus</name>
    <name type="common">Rape</name>
    <dbReference type="NCBI Taxonomy" id="3708"/>
    <lineage>
        <taxon>Eukaryota</taxon>
        <taxon>Viridiplantae</taxon>
        <taxon>Streptophyta</taxon>
        <taxon>Embryophyta</taxon>
        <taxon>Tracheophyta</taxon>
        <taxon>Spermatophyta</taxon>
        <taxon>Magnoliopsida</taxon>
        <taxon>eudicotyledons</taxon>
        <taxon>Gunneridae</taxon>
        <taxon>Pentapetalae</taxon>
        <taxon>rosids</taxon>
        <taxon>malvids</taxon>
        <taxon>Brassicales</taxon>
        <taxon>Brassicaceae</taxon>
        <taxon>Brassiceae</taxon>
        <taxon>Brassica</taxon>
    </lineage>
</organism>
<gene>
    <name evidence="1" type="primary">BnaC06g23740D</name>
    <name evidence="1" type="ORF">GSBRNA2T00049108001</name>
</gene>
<keyword evidence="2" id="KW-1185">Reference proteome</keyword>
<dbReference type="EMBL" id="LK032009">
    <property type="protein sequence ID" value="CDY11122.1"/>
    <property type="molecule type" value="Genomic_DNA"/>
</dbReference>
<evidence type="ECO:0000313" key="1">
    <source>
        <dbReference type="EMBL" id="CDY11122.1"/>
    </source>
</evidence>
<sequence>MVDLSGKSILKNFGSESLDVIP</sequence>
<dbReference type="Gramene" id="CDY11122">
    <property type="protein sequence ID" value="CDY11122"/>
    <property type="gene ID" value="GSBRNA2T00049108001"/>
</dbReference>
<evidence type="ECO:0000313" key="2">
    <source>
        <dbReference type="Proteomes" id="UP000028999"/>
    </source>
</evidence>
<proteinExistence type="predicted"/>
<dbReference type="PaxDb" id="3708-A0A078FDQ5"/>
<accession>A0A078FDQ5</accession>